<dbReference type="EMBL" id="KY951963">
    <property type="protein sequence ID" value="ASD51635.1"/>
    <property type="molecule type" value="Genomic_DNA"/>
</dbReference>
<name>A0A218M4S8_9CAUD</name>
<accession>A0A218M4S8</accession>
<reference evidence="1 2" key="1">
    <citation type="submission" date="2017-04" db="EMBL/GenBank/DDBJ databases">
        <title>Long-term genomic coevolution of host-parasite interaction in the natural environment.</title>
        <authorList>
            <person name="Laanto E."/>
            <person name="Hoikkala V."/>
            <person name="Ravantti J."/>
            <person name="Sundberg L.-R."/>
        </authorList>
    </citation>
    <scope>NUCLEOTIDE SEQUENCE [LARGE SCALE GENOMIC DNA]</scope>
</reference>
<sequence>MKHTISKKLENTDIVELSITELIEEKKSLISILKLTSENNCIEENNIELNSKELHSFIGALLHVQSKIK</sequence>
<evidence type="ECO:0000313" key="2">
    <source>
        <dbReference type="Proteomes" id="UP000222640"/>
    </source>
</evidence>
<protein>
    <submittedName>
        <fullName evidence="1">Uncharacterized protein</fullName>
    </submittedName>
</protein>
<evidence type="ECO:0000313" key="1">
    <source>
        <dbReference type="EMBL" id="ASD51635.1"/>
    </source>
</evidence>
<dbReference type="Proteomes" id="UP000222640">
    <property type="component" value="Segment"/>
</dbReference>
<organism evidence="1 2">
    <name type="scientific">Flavobacterium phage FCV-3</name>
    <dbReference type="NCBI Taxonomy" id="1983586"/>
    <lineage>
        <taxon>Viruses</taxon>
        <taxon>Duplodnaviria</taxon>
        <taxon>Heunggongvirae</taxon>
        <taxon>Uroviricota</taxon>
        <taxon>Caudoviricetes</taxon>
        <taxon>Ficleduovirus</taxon>
        <taxon>Ficleduovirus FCV1</taxon>
    </lineage>
</organism>
<proteinExistence type="predicted"/>